<dbReference type="InterPro" id="IPR004410">
    <property type="entry name" value="Malonyl_CoA-ACP_transAc_FabD"/>
</dbReference>
<dbReference type="AlphaFoldDB" id="A0A7V3ZTA0"/>
<comment type="caution">
    <text evidence="7">The sequence shown here is derived from an EMBL/GenBank/DDBJ whole genome shotgun (WGS) entry which is preliminary data.</text>
</comment>
<reference evidence="7" key="1">
    <citation type="journal article" date="2020" name="mSystems">
        <title>Genome- and Community-Level Interaction Insights into Carbon Utilization and Element Cycling Functions of Hydrothermarchaeota in Hydrothermal Sediment.</title>
        <authorList>
            <person name="Zhou Z."/>
            <person name="Liu Y."/>
            <person name="Xu W."/>
            <person name="Pan J."/>
            <person name="Luo Z.H."/>
            <person name="Li M."/>
        </authorList>
    </citation>
    <scope>NUCLEOTIDE SEQUENCE [LARGE SCALE GENOMIC DNA]</scope>
    <source>
        <strain evidence="7">SpSt-695</strain>
    </source>
</reference>
<dbReference type="Pfam" id="PF00698">
    <property type="entry name" value="Acyl_transf_1"/>
    <property type="match status" value="1"/>
</dbReference>
<evidence type="ECO:0000256" key="5">
    <source>
        <dbReference type="PIRSR" id="PIRSR000446-1"/>
    </source>
</evidence>
<gene>
    <name evidence="7" type="primary">fabD</name>
    <name evidence="7" type="ORF">ENU72_01835</name>
</gene>
<feature type="domain" description="Malonyl-CoA:ACP transacylase (MAT)" evidence="6">
    <location>
        <begin position="8"/>
        <end position="301"/>
    </location>
</feature>
<dbReference type="InterPro" id="IPR016035">
    <property type="entry name" value="Acyl_Trfase/lysoPLipase"/>
</dbReference>
<dbReference type="SUPFAM" id="SSF52151">
    <property type="entry name" value="FabD/lysophospholipase-like"/>
    <property type="match status" value="1"/>
</dbReference>
<dbReference type="NCBIfam" id="TIGR00128">
    <property type="entry name" value="fabD"/>
    <property type="match status" value="1"/>
</dbReference>
<dbReference type="PANTHER" id="PTHR42681:SF1">
    <property type="entry name" value="MALONYL-COA-ACYL CARRIER PROTEIN TRANSACYLASE, MITOCHONDRIAL"/>
    <property type="match status" value="1"/>
</dbReference>
<dbReference type="PIRSF" id="PIRSF000446">
    <property type="entry name" value="Mct"/>
    <property type="match status" value="1"/>
</dbReference>
<dbReference type="Gene3D" id="3.30.70.250">
    <property type="entry name" value="Malonyl-CoA ACP transacylase, ACP-binding"/>
    <property type="match status" value="1"/>
</dbReference>
<sequence>MVKNYALIFTGQGSQWVGMGKKTYEKSQKFKEIFDRCEEIINLPLKKLCFEGPEIELTKTIYAQPAILSFSIGIFEIYKEKVEEKPLCAFGHSLGEFTALYAGEVLSFEDVLEIVKERGKLMHEAGEEFPGSMAAIIGVEEEEVREIIEKNKFKFCVIANYNSPSQIVISGKKEEVEEICNELKNKRKGKIIPLVVSAAFHSPLMDKPAEKFSEFLKNKIFKKPIFPIIQNATGEIETDPEKIKKNVEKQLNSPVLFTKCVESAWKHGAKCFIEIGPKKVLTRLVKEIKEEAEAIFISEEDVF</sequence>
<dbReference type="InterPro" id="IPR050858">
    <property type="entry name" value="Mal-CoA-ACP_Trans/PKS_FabD"/>
</dbReference>
<dbReference type="InterPro" id="IPR016036">
    <property type="entry name" value="Malonyl_transacylase_ACP-bd"/>
</dbReference>
<comment type="catalytic activity">
    <reaction evidence="3 4">
        <text>holo-[ACP] + malonyl-CoA = malonyl-[ACP] + CoA</text>
        <dbReference type="Rhea" id="RHEA:41792"/>
        <dbReference type="Rhea" id="RHEA-COMP:9623"/>
        <dbReference type="Rhea" id="RHEA-COMP:9685"/>
        <dbReference type="ChEBI" id="CHEBI:57287"/>
        <dbReference type="ChEBI" id="CHEBI:57384"/>
        <dbReference type="ChEBI" id="CHEBI:64479"/>
        <dbReference type="ChEBI" id="CHEBI:78449"/>
        <dbReference type="EC" id="2.3.1.39"/>
    </reaction>
</comment>
<dbReference type="GO" id="GO:0006633">
    <property type="term" value="P:fatty acid biosynthetic process"/>
    <property type="evidence" value="ECO:0007669"/>
    <property type="project" value="TreeGrafter"/>
</dbReference>
<evidence type="ECO:0000256" key="1">
    <source>
        <dbReference type="ARBA" id="ARBA00022679"/>
    </source>
</evidence>
<evidence type="ECO:0000313" key="7">
    <source>
        <dbReference type="EMBL" id="HGK53749.1"/>
    </source>
</evidence>
<comment type="similarity">
    <text evidence="4">Belongs to the fabD family.</text>
</comment>
<keyword evidence="1 4" id="KW-0808">Transferase</keyword>
<dbReference type="GO" id="GO:0005829">
    <property type="term" value="C:cytosol"/>
    <property type="evidence" value="ECO:0007669"/>
    <property type="project" value="TreeGrafter"/>
</dbReference>
<evidence type="ECO:0000256" key="4">
    <source>
        <dbReference type="PIRNR" id="PIRNR000446"/>
    </source>
</evidence>
<dbReference type="EC" id="2.3.1.39" evidence="4"/>
<protein>
    <recommendedName>
        <fullName evidence="4">Malonyl CoA-acyl carrier protein transacylase</fullName>
        <ecNumber evidence="4">2.3.1.39</ecNumber>
    </recommendedName>
</protein>
<dbReference type="InterPro" id="IPR024925">
    <property type="entry name" value="Malonyl_CoA-ACP_transAc"/>
</dbReference>
<accession>A0A7V3ZTA0</accession>
<proteinExistence type="inferred from homology"/>
<feature type="active site" evidence="5">
    <location>
        <position position="93"/>
    </location>
</feature>
<dbReference type="InterPro" id="IPR001227">
    <property type="entry name" value="Ac_transferase_dom_sf"/>
</dbReference>
<evidence type="ECO:0000259" key="6">
    <source>
        <dbReference type="SMART" id="SM00827"/>
    </source>
</evidence>
<keyword evidence="2 4" id="KW-0012">Acyltransferase</keyword>
<dbReference type="Gene3D" id="3.40.366.10">
    <property type="entry name" value="Malonyl-Coenzyme A Acyl Carrier Protein, domain 2"/>
    <property type="match status" value="1"/>
</dbReference>
<dbReference type="GO" id="GO:0004314">
    <property type="term" value="F:[acyl-carrier-protein] S-malonyltransferase activity"/>
    <property type="evidence" value="ECO:0007669"/>
    <property type="project" value="UniProtKB-EC"/>
</dbReference>
<dbReference type="SMART" id="SM00827">
    <property type="entry name" value="PKS_AT"/>
    <property type="match status" value="1"/>
</dbReference>
<evidence type="ECO:0000256" key="3">
    <source>
        <dbReference type="ARBA" id="ARBA00048462"/>
    </source>
</evidence>
<dbReference type="FunFam" id="3.30.70.250:FF:000001">
    <property type="entry name" value="Malonyl CoA-acyl carrier protein transacylase"/>
    <property type="match status" value="1"/>
</dbReference>
<feature type="active site" evidence="5">
    <location>
        <position position="201"/>
    </location>
</feature>
<name>A0A7V3ZTA0_UNCW3</name>
<dbReference type="PANTHER" id="PTHR42681">
    <property type="entry name" value="MALONYL-COA-ACYL CARRIER PROTEIN TRANSACYLASE, MITOCHONDRIAL"/>
    <property type="match status" value="1"/>
</dbReference>
<dbReference type="EMBL" id="DTDP01000080">
    <property type="protein sequence ID" value="HGK53749.1"/>
    <property type="molecule type" value="Genomic_DNA"/>
</dbReference>
<organism evidence="7">
    <name type="scientific">candidate division WOR-3 bacterium</name>
    <dbReference type="NCBI Taxonomy" id="2052148"/>
    <lineage>
        <taxon>Bacteria</taxon>
        <taxon>Bacteria division WOR-3</taxon>
    </lineage>
</organism>
<evidence type="ECO:0000256" key="2">
    <source>
        <dbReference type="ARBA" id="ARBA00023315"/>
    </source>
</evidence>
<dbReference type="InterPro" id="IPR014043">
    <property type="entry name" value="Acyl_transferase_dom"/>
</dbReference>
<dbReference type="SUPFAM" id="SSF55048">
    <property type="entry name" value="Probable ACP-binding domain of malonyl-CoA ACP transacylase"/>
    <property type="match status" value="1"/>
</dbReference>